<dbReference type="PRINTS" id="PR00420">
    <property type="entry name" value="RNGMNOXGNASE"/>
</dbReference>
<sequence length="401" mass="43670">MRTAVIVGGGIGGLTAALALRECGWDVTVLEQSPELSEIGAGIQIAPNATRVLVALGLRDALERVAVTPLEQVRRRWSDGEVIASMPMGDELERRYGAPYWQLHRGDLFRVLLDACRDPDEEGRVVRILTSFPVVSVEDSGARATAVAADGRRVSGDLLLGADGLRSTVRTSAGFPGELLRENEISYRALIPRTVLEADPETEWITHRPDNTLWYGPGAHAVHFFLHSGETLCLVVQKHGSDARLDDAPSALVTRDEFVATVPGWTPRLLSLLAKAGDDVLLQRLLHRAPHDDWVHGRIALLGDAAHAMLPYQGQGGSQAIEDAGVLAAELEGPGADDIDAALERYRARRAPIAAELQRASLVNKHFLHLPDGPEQRARDALLRHRFAGDGGVTFDWMWSH</sequence>
<dbReference type="SUPFAM" id="SSF51905">
    <property type="entry name" value="FAD/NAD(P)-binding domain"/>
    <property type="match status" value="1"/>
</dbReference>
<proteinExistence type="predicted"/>
<dbReference type="InterPro" id="IPR050493">
    <property type="entry name" value="FAD-dep_Monooxygenase_BioMet"/>
</dbReference>
<evidence type="ECO:0000256" key="5">
    <source>
        <dbReference type="ARBA" id="ARBA00023033"/>
    </source>
</evidence>
<organism evidence="6 7">
    <name type="scientific">Cnuibacter physcomitrellae</name>
    <dbReference type="NCBI Taxonomy" id="1619308"/>
    <lineage>
        <taxon>Bacteria</taxon>
        <taxon>Bacillati</taxon>
        <taxon>Actinomycetota</taxon>
        <taxon>Actinomycetes</taxon>
        <taxon>Micrococcales</taxon>
        <taxon>Microbacteriaceae</taxon>
        <taxon>Cnuibacter</taxon>
    </lineage>
</organism>
<dbReference type="Pfam" id="PF01494">
    <property type="entry name" value="FAD_binding_3"/>
    <property type="match status" value="2"/>
</dbReference>
<evidence type="ECO:0000313" key="6">
    <source>
        <dbReference type="EMBL" id="ARJ04044.1"/>
    </source>
</evidence>
<dbReference type="GO" id="GO:0071949">
    <property type="term" value="F:FAD binding"/>
    <property type="evidence" value="ECO:0007669"/>
    <property type="project" value="InterPro"/>
</dbReference>
<dbReference type="PANTHER" id="PTHR13789:SF318">
    <property type="entry name" value="GERANYLGERANYL DIPHOSPHATE REDUCTASE"/>
    <property type="match status" value="1"/>
</dbReference>
<keyword evidence="5" id="KW-0503">Monooxygenase</keyword>
<accession>A0A1X9LFU4</accession>
<name>A0A1X9LFU4_9MICO</name>
<reference evidence="6 7" key="1">
    <citation type="submission" date="2017-04" db="EMBL/GenBank/DDBJ databases">
        <authorList>
            <person name="Afonso C.L."/>
            <person name="Miller P.J."/>
            <person name="Scott M.A."/>
            <person name="Spackman E."/>
            <person name="Goraichik I."/>
            <person name="Dimitrov K.M."/>
            <person name="Suarez D.L."/>
            <person name="Swayne D.E."/>
        </authorList>
    </citation>
    <scope>NUCLEOTIDE SEQUENCE [LARGE SCALE GENOMIC DNA]</scope>
    <source>
        <strain evidence="7">XA(T)</strain>
    </source>
</reference>
<dbReference type="InterPro" id="IPR002938">
    <property type="entry name" value="FAD-bd"/>
</dbReference>
<dbReference type="EMBL" id="CP020715">
    <property type="protein sequence ID" value="ARJ04044.1"/>
    <property type="molecule type" value="Genomic_DNA"/>
</dbReference>
<dbReference type="InterPro" id="IPR036188">
    <property type="entry name" value="FAD/NAD-bd_sf"/>
</dbReference>
<gene>
    <name evidence="6" type="ORF">B5808_01460</name>
</gene>
<dbReference type="Proteomes" id="UP000192775">
    <property type="component" value="Chromosome"/>
</dbReference>
<dbReference type="RefSeq" id="WP_085017856.1">
    <property type="nucleotide sequence ID" value="NZ_BMHD01000001.1"/>
</dbReference>
<dbReference type="STRING" id="1619308.B5808_01460"/>
<evidence type="ECO:0000256" key="3">
    <source>
        <dbReference type="ARBA" id="ARBA00022827"/>
    </source>
</evidence>
<comment type="cofactor">
    <cofactor evidence="1">
        <name>FAD</name>
        <dbReference type="ChEBI" id="CHEBI:57692"/>
    </cofactor>
</comment>
<keyword evidence="2" id="KW-0285">Flavoprotein</keyword>
<evidence type="ECO:0000256" key="2">
    <source>
        <dbReference type="ARBA" id="ARBA00022630"/>
    </source>
</evidence>
<dbReference type="PANTHER" id="PTHR13789">
    <property type="entry name" value="MONOOXYGENASE"/>
    <property type="match status" value="1"/>
</dbReference>
<protein>
    <submittedName>
        <fullName evidence="6">Uncharacterized protein</fullName>
    </submittedName>
</protein>
<dbReference type="GO" id="GO:0004497">
    <property type="term" value="F:monooxygenase activity"/>
    <property type="evidence" value="ECO:0007669"/>
    <property type="project" value="UniProtKB-KW"/>
</dbReference>
<evidence type="ECO:0000256" key="1">
    <source>
        <dbReference type="ARBA" id="ARBA00001974"/>
    </source>
</evidence>
<dbReference type="AlphaFoldDB" id="A0A1X9LFU4"/>
<keyword evidence="3" id="KW-0274">FAD</keyword>
<dbReference type="KEGG" id="cphy:B5808_01460"/>
<evidence type="ECO:0000313" key="7">
    <source>
        <dbReference type="Proteomes" id="UP000192775"/>
    </source>
</evidence>
<keyword evidence="7" id="KW-1185">Reference proteome</keyword>
<dbReference type="Gene3D" id="3.50.50.60">
    <property type="entry name" value="FAD/NAD(P)-binding domain"/>
    <property type="match status" value="1"/>
</dbReference>
<keyword evidence="4" id="KW-0560">Oxidoreductase</keyword>
<evidence type="ECO:0000256" key="4">
    <source>
        <dbReference type="ARBA" id="ARBA00023002"/>
    </source>
</evidence>